<evidence type="ECO:0000256" key="6">
    <source>
        <dbReference type="HAMAP-Rule" id="MF_01813"/>
    </source>
</evidence>
<comment type="pathway">
    <text evidence="6">Quinol/quinone metabolism; menaquinone biosynthesis; menaquinol from 1,4-dihydroxy-2-naphthoate: step 2/2.</text>
</comment>
<dbReference type="GO" id="GO:0008425">
    <property type="term" value="F:2-methoxy-6-polyprenyl-1,4-benzoquinol methyltransferase activity"/>
    <property type="evidence" value="ECO:0007669"/>
    <property type="project" value="UniProtKB-UniRule"/>
</dbReference>
<keyword evidence="7" id="KW-0830">Ubiquinone</keyword>
<dbReference type="HAMAP" id="MF_01813">
    <property type="entry name" value="MenG_UbiE_methyltr"/>
    <property type="match status" value="1"/>
</dbReference>
<evidence type="ECO:0000313" key="8">
    <source>
        <dbReference type="Proteomes" id="UP000243679"/>
    </source>
</evidence>
<dbReference type="AlphaFoldDB" id="A0A1Q2SLK1"/>
<keyword evidence="4 6" id="KW-0831">Ubiquinone biosynthesis</keyword>
<dbReference type="NCBIfam" id="NF001240">
    <property type="entry name" value="PRK00216.1-1"/>
    <property type="match status" value="1"/>
</dbReference>
<keyword evidence="3 6" id="KW-0808">Transferase</keyword>
<accession>A0A1Q2SLK1</accession>
<dbReference type="Pfam" id="PF01209">
    <property type="entry name" value="Ubie_methyltran"/>
    <property type="match status" value="1"/>
</dbReference>
<dbReference type="PANTHER" id="PTHR43591">
    <property type="entry name" value="METHYLTRANSFERASE"/>
    <property type="match status" value="1"/>
</dbReference>
<evidence type="ECO:0000256" key="3">
    <source>
        <dbReference type="ARBA" id="ARBA00022679"/>
    </source>
</evidence>
<keyword evidence="1 6" id="KW-0474">Menaquinone biosynthesis</keyword>
<evidence type="ECO:0000256" key="5">
    <source>
        <dbReference type="ARBA" id="ARBA00022691"/>
    </source>
</evidence>
<dbReference type="GO" id="GO:0043770">
    <property type="term" value="F:demethylmenaquinone methyltransferase activity"/>
    <property type="evidence" value="ECO:0007669"/>
    <property type="project" value="UniProtKB-UniRule"/>
</dbReference>
<evidence type="ECO:0000256" key="4">
    <source>
        <dbReference type="ARBA" id="ARBA00022688"/>
    </source>
</evidence>
<gene>
    <name evidence="6" type="primary">ubiE</name>
    <name evidence="7" type="ORF">TAO_0641</name>
</gene>
<dbReference type="KEGG" id="ntt:TAO_0641"/>
<evidence type="ECO:0000313" key="7">
    <source>
        <dbReference type="EMBL" id="BAW80011.1"/>
    </source>
</evidence>
<dbReference type="InterPro" id="IPR029063">
    <property type="entry name" value="SAM-dependent_MTases_sf"/>
</dbReference>
<dbReference type="EC" id="2.1.1.163" evidence="6"/>
<dbReference type="GO" id="GO:0032259">
    <property type="term" value="P:methylation"/>
    <property type="evidence" value="ECO:0007669"/>
    <property type="project" value="UniProtKB-KW"/>
</dbReference>
<proteinExistence type="inferred from homology"/>
<dbReference type="CDD" id="cd02440">
    <property type="entry name" value="AdoMet_MTases"/>
    <property type="match status" value="1"/>
</dbReference>
<dbReference type="InterPro" id="IPR004033">
    <property type="entry name" value="UbiE/COQ5_MeTrFase"/>
</dbReference>
<evidence type="ECO:0000256" key="1">
    <source>
        <dbReference type="ARBA" id="ARBA00022428"/>
    </source>
</evidence>
<dbReference type="GO" id="GO:0009060">
    <property type="term" value="P:aerobic respiration"/>
    <property type="evidence" value="ECO:0007669"/>
    <property type="project" value="UniProtKB-UniRule"/>
</dbReference>
<dbReference type="FunFam" id="3.40.50.150:FF:000014">
    <property type="entry name" value="Ubiquinone/menaquinone biosynthesis C-methyltransferase UbiE"/>
    <property type="match status" value="1"/>
</dbReference>
<dbReference type="EC" id="2.1.1.201" evidence="6"/>
<feature type="binding site" evidence="6">
    <location>
        <position position="93"/>
    </location>
    <ligand>
        <name>S-adenosyl-L-methionine</name>
        <dbReference type="ChEBI" id="CHEBI:59789"/>
    </ligand>
</feature>
<dbReference type="OrthoDB" id="9808140at2"/>
<dbReference type="Gene3D" id="3.40.50.150">
    <property type="entry name" value="Vaccinia Virus protein VP39"/>
    <property type="match status" value="1"/>
</dbReference>
<dbReference type="SUPFAM" id="SSF53335">
    <property type="entry name" value="S-adenosyl-L-methionine-dependent methyltransferases"/>
    <property type="match status" value="1"/>
</dbReference>
<feature type="binding site" evidence="6">
    <location>
        <begin position="121"/>
        <end position="122"/>
    </location>
    <ligand>
        <name>S-adenosyl-L-methionine</name>
        <dbReference type="ChEBI" id="CHEBI:59789"/>
    </ligand>
</feature>
<dbReference type="Proteomes" id="UP000243679">
    <property type="component" value="Chromosome"/>
</dbReference>
<dbReference type="PANTHER" id="PTHR43591:SF24">
    <property type="entry name" value="2-METHOXY-6-POLYPRENYL-1,4-BENZOQUINOL METHYLASE, MITOCHONDRIAL"/>
    <property type="match status" value="1"/>
</dbReference>
<evidence type="ECO:0000256" key="2">
    <source>
        <dbReference type="ARBA" id="ARBA00022603"/>
    </source>
</evidence>
<name>A0A1Q2SLK1_9GAMM</name>
<keyword evidence="2 6" id="KW-0489">Methyltransferase</keyword>
<protein>
    <recommendedName>
        <fullName evidence="6">Ubiquinone/menaquinone biosynthesis C-methyltransferase UbiE</fullName>
        <ecNumber evidence="6">2.1.1.163</ecNumber>
        <ecNumber evidence="6">2.1.1.201</ecNumber>
    </recommendedName>
    <alternativeName>
        <fullName evidence="6">2-methoxy-6-polyprenyl-1,4-benzoquinol methylase</fullName>
    </alternativeName>
    <alternativeName>
        <fullName evidence="6">Demethylmenaquinone methyltransferase</fullName>
    </alternativeName>
</protein>
<keyword evidence="5 6" id="KW-0949">S-adenosyl-L-methionine</keyword>
<keyword evidence="8" id="KW-1185">Reference proteome</keyword>
<comment type="similarity">
    <text evidence="6">Belongs to the class I-like SAM-binding methyltransferase superfamily. MenG/UbiE family.</text>
</comment>
<comment type="catalytic activity">
    <reaction evidence="6">
        <text>a 2-methoxy-6-(all-trans-polyprenyl)benzene-1,4-diol + S-adenosyl-L-methionine = a 5-methoxy-2-methyl-3-(all-trans-polyprenyl)benzene-1,4-diol + S-adenosyl-L-homocysteine + H(+)</text>
        <dbReference type="Rhea" id="RHEA:28286"/>
        <dbReference type="Rhea" id="RHEA-COMP:10858"/>
        <dbReference type="Rhea" id="RHEA-COMP:10859"/>
        <dbReference type="ChEBI" id="CHEBI:15378"/>
        <dbReference type="ChEBI" id="CHEBI:57856"/>
        <dbReference type="ChEBI" id="CHEBI:59789"/>
        <dbReference type="ChEBI" id="CHEBI:84166"/>
        <dbReference type="ChEBI" id="CHEBI:84167"/>
        <dbReference type="EC" id="2.1.1.201"/>
    </reaction>
</comment>
<dbReference type="GO" id="GO:0009234">
    <property type="term" value="P:menaquinone biosynthetic process"/>
    <property type="evidence" value="ECO:0007669"/>
    <property type="project" value="UniProtKB-UniRule"/>
</dbReference>
<sequence length="248" mass="28241">MNRKETTHFGFQEIPIEEKAHKVAEVFHSVASRYDLMNDLMSFGMHRLWKRFLIELGGIRPGMKILDVASGTGDLARSFSDLIGNNGHIILADINSSMLTQGRERLINLGKVENPSYVQANAECLPFPANYFDRVTIAFGLRNVTRKEVALRSMYQVLKPGGQLLILEFSKPASWLTPLYDVYSFQLLPRLGKLVTGDADSYRYLVESIRRHPDQESLQRLIQSTGFDHCDFYNLSHGIVALHKGYKY</sequence>
<comment type="catalytic activity">
    <reaction evidence="6">
        <text>a 2-demethylmenaquinol + S-adenosyl-L-methionine = a menaquinol + S-adenosyl-L-homocysteine + H(+)</text>
        <dbReference type="Rhea" id="RHEA:42640"/>
        <dbReference type="Rhea" id="RHEA-COMP:9539"/>
        <dbReference type="Rhea" id="RHEA-COMP:9563"/>
        <dbReference type="ChEBI" id="CHEBI:15378"/>
        <dbReference type="ChEBI" id="CHEBI:18151"/>
        <dbReference type="ChEBI" id="CHEBI:55437"/>
        <dbReference type="ChEBI" id="CHEBI:57856"/>
        <dbReference type="ChEBI" id="CHEBI:59789"/>
        <dbReference type="EC" id="2.1.1.163"/>
    </reaction>
</comment>
<dbReference type="UniPathway" id="UPA00232"/>
<reference evidence="7 8" key="1">
    <citation type="journal article" date="2017" name="ISME J.">
        <title>An acid-tolerant ammonia-oxidizing ?-proteobacterium from soil.</title>
        <authorList>
            <person name="Hayatsu M."/>
            <person name="Tago K."/>
            <person name="Uchiyama I."/>
            <person name="Toyoda A."/>
            <person name="Wang Y."/>
            <person name="Shimomura Y."/>
            <person name="Okubo T."/>
            <person name="Kurisu F."/>
            <person name="Hirono Y."/>
            <person name="Nonaka K."/>
            <person name="Akiyama H."/>
            <person name="Itoh T."/>
            <person name="Takami H."/>
        </authorList>
    </citation>
    <scope>NUCLEOTIDE SEQUENCE [LARGE SCALE GENOMIC DNA]</scope>
    <source>
        <strain evidence="7 8">TAO100</strain>
    </source>
</reference>
<comment type="caution">
    <text evidence="6">Lacks conserved residue(s) required for the propagation of feature annotation.</text>
</comment>
<dbReference type="InterPro" id="IPR023576">
    <property type="entry name" value="UbiE/COQ5_MeTrFase_CS"/>
</dbReference>
<dbReference type="PROSITE" id="PS51608">
    <property type="entry name" value="SAM_MT_UBIE"/>
    <property type="match status" value="1"/>
</dbReference>
<comment type="pathway">
    <text evidence="6">Cofactor biosynthesis; ubiquinone biosynthesis.</text>
</comment>
<organism evidence="7 8">
    <name type="scientific">Candidatus Nitrosoglobus terrae</name>
    <dbReference type="NCBI Taxonomy" id="1630141"/>
    <lineage>
        <taxon>Bacteria</taxon>
        <taxon>Pseudomonadati</taxon>
        <taxon>Pseudomonadota</taxon>
        <taxon>Gammaproteobacteria</taxon>
        <taxon>Chromatiales</taxon>
        <taxon>Chromatiaceae</taxon>
        <taxon>Candidatus Nitrosoglobus</taxon>
    </lineage>
</organism>
<dbReference type="PROSITE" id="PS01183">
    <property type="entry name" value="UBIE_1"/>
    <property type="match status" value="1"/>
</dbReference>
<comment type="function">
    <text evidence="6">Methyltransferase required for the conversion of demethylmenaquinol (DMKH2) to menaquinol (MKH2) and the conversion of 2-polyprenyl-6-methoxy-1,4-benzoquinol (DDMQH2) to 2-polyprenyl-3-methyl-6-methoxy-1,4-benzoquinol (DMQH2).</text>
</comment>
<dbReference type="NCBIfam" id="TIGR01934">
    <property type="entry name" value="MenG_MenH_UbiE"/>
    <property type="match status" value="1"/>
</dbReference>
<dbReference type="EMBL" id="AP014836">
    <property type="protein sequence ID" value="BAW80011.1"/>
    <property type="molecule type" value="Genomic_DNA"/>
</dbReference>
<dbReference type="RefSeq" id="WP_096526600.1">
    <property type="nucleotide sequence ID" value="NZ_AP014836.1"/>
</dbReference>
<feature type="binding site" evidence="6">
    <location>
        <position position="72"/>
    </location>
    <ligand>
        <name>S-adenosyl-L-methionine</name>
        <dbReference type="ChEBI" id="CHEBI:59789"/>
    </ligand>
</feature>
<dbReference type="UniPathway" id="UPA00079">
    <property type="reaction ID" value="UER00169"/>
</dbReference>